<organism evidence="1 2">
    <name type="scientific">Nocardia brasiliensis</name>
    <dbReference type="NCBI Taxonomy" id="37326"/>
    <lineage>
        <taxon>Bacteria</taxon>
        <taxon>Bacillati</taxon>
        <taxon>Actinomycetota</taxon>
        <taxon>Actinomycetes</taxon>
        <taxon>Mycobacteriales</taxon>
        <taxon>Nocardiaceae</taxon>
        <taxon>Nocardia</taxon>
    </lineage>
</organism>
<protein>
    <submittedName>
        <fullName evidence="1">Uncharacterized protein</fullName>
    </submittedName>
</protein>
<evidence type="ECO:0000313" key="2">
    <source>
        <dbReference type="Proteomes" id="UP000501705"/>
    </source>
</evidence>
<accession>A0A6G9XMF4</accession>
<gene>
    <name evidence="1" type="ORF">F5X71_06835</name>
</gene>
<proteinExistence type="predicted"/>
<evidence type="ECO:0000313" key="1">
    <source>
        <dbReference type="EMBL" id="QIS02069.1"/>
    </source>
</evidence>
<name>A0A6G9XMF4_NOCBR</name>
<reference evidence="1 2" key="1">
    <citation type="journal article" date="2019" name="ACS Chem. Biol.">
        <title>Identification and Mobilization of a Cryptic Antibiotic Biosynthesis Gene Locus from a Human-Pathogenic Nocardia Isolate.</title>
        <authorList>
            <person name="Herisse M."/>
            <person name="Ishida K."/>
            <person name="Porter J.L."/>
            <person name="Howden B."/>
            <person name="Hertweck C."/>
            <person name="Stinear T.P."/>
            <person name="Pidot S.J."/>
        </authorList>
    </citation>
    <scope>NUCLEOTIDE SEQUENCE [LARGE SCALE GENOMIC DNA]</scope>
    <source>
        <strain evidence="1 2">AUSMDU00024985</strain>
    </source>
</reference>
<dbReference type="Proteomes" id="UP000501705">
    <property type="component" value="Chromosome"/>
</dbReference>
<dbReference type="EMBL" id="CP046171">
    <property type="protein sequence ID" value="QIS02069.1"/>
    <property type="molecule type" value="Genomic_DNA"/>
</dbReference>
<sequence>MSGNRRERPSRRGTTFVGATAVAVAFLAGAVLLGGCASGGSSTAGHETTDPSTADCAAGGQAVAGLRDTFRGLSEQLNGLGPAAERGDLADVKARVAQGISLSGQVASTMHPAVDRMGSPLIGSTYREVATSGDRLHAALSDFAAALAADQPAQSAADAVTTALTSLNTAMDRMRRACPTVFPDQQRPTYGPVASRR</sequence>
<dbReference type="AlphaFoldDB" id="A0A6G9XMF4"/>
<dbReference type="RefSeq" id="WP_167461174.1">
    <property type="nucleotide sequence ID" value="NZ_CP046171.1"/>
</dbReference>